<comment type="caution">
    <text evidence="13">The sequence shown here is derived from an EMBL/GenBank/DDBJ whole genome shotgun (WGS) entry which is preliminary data.</text>
</comment>
<proteinExistence type="inferred from homology"/>
<dbReference type="NCBIfam" id="NF005146">
    <property type="entry name" value="PRK06606.1"/>
    <property type="match status" value="1"/>
</dbReference>
<dbReference type="GO" id="GO:0052654">
    <property type="term" value="F:L-leucine-2-oxoglutarate transaminase activity"/>
    <property type="evidence" value="ECO:0007669"/>
    <property type="project" value="RHEA"/>
</dbReference>
<dbReference type="UniPathway" id="UPA00049">
    <property type="reaction ID" value="UER00062"/>
</dbReference>
<comment type="cofactor">
    <cofactor evidence="1 12">
        <name>pyridoxal 5'-phosphate</name>
        <dbReference type="ChEBI" id="CHEBI:597326"/>
    </cofactor>
</comment>
<evidence type="ECO:0000256" key="8">
    <source>
        <dbReference type="ARBA" id="ARBA00022898"/>
    </source>
</evidence>
<dbReference type="UniPathway" id="UPA00048">
    <property type="reaction ID" value="UER00073"/>
</dbReference>
<dbReference type="InterPro" id="IPR005785">
    <property type="entry name" value="B_amino_transI"/>
</dbReference>
<keyword evidence="12" id="KW-0028">Amino-acid biosynthesis</keyword>
<keyword evidence="6 12" id="KW-0032">Aminotransferase</keyword>
<dbReference type="Proteomes" id="UP000295499">
    <property type="component" value="Unassembled WGS sequence"/>
</dbReference>
<dbReference type="InterPro" id="IPR001544">
    <property type="entry name" value="Aminotrans_IV"/>
</dbReference>
<evidence type="ECO:0000256" key="6">
    <source>
        <dbReference type="ARBA" id="ARBA00022576"/>
    </source>
</evidence>
<keyword evidence="12" id="KW-0100">Branched-chain amino acid biosynthesis</keyword>
<comment type="function">
    <text evidence="12">Acts on leucine, isoleucine and valine.</text>
</comment>
<dbReference type="Gene3D" id="3.20.10.10">
    <property type="entry name" value="D-amino Acid Aminotransferase, subunit A, domain 2"/>
    <property type="match status" value="1"/>
</dbReference>
<evidence type="ECO:0000313" key="14">
    <source>
        <dbReference type="Proteomes" id="UP000295499"/>
    </source>
</evidence>
<dbReference type="EMBL" id="SNWM01000002">
    <property type="protein sequence ID" value="TDO23205.1"/>
    <property type="molecule type" value="Genomic_DNA"/>
</dbReference>
<evidence type="ECO:0000256" key="9">
    <source>
        <dbReference type="ARBA" id="ARBA00048212"/>
    </source>
</evidence>
<dbReference type="UniPathway" id="UPA00047">
    <property type="reaction ID" value="UER00058"/>
</dbReference>
<dbReference type="InterPro" id="IPR036038">
    <property type="entry name" value="Aminotransferase-like"/>
</dbReference>
<keyword evidence="14" id="KW-1185">Reference proteome</keyword>
<reference evidence="13 14" key="1">
    <citation type="submission" date="2019-03" db="EMBL/GenBank/DDBJ databases">
        <title>Genomic Encyclopedia of Archaeal and Bacterial Type Strains, Phase II (KMG-II): from individual species to whole genera.</title>
        <authorList>
            <person name="Goeker M."/>
        </authorList>
    </citation>
    <scope>NUCLEOTIDE SEQUENCE [LARGE SCALE GENOMIC DNA]</scope>
    <source>
        <strain evidence="13 14">DSM 19034</strain>
    </source>
</reference>
<dbReference type="PANTHER" id="PTHR42743:SF11">
    <property type="entry name" value="AMINODEOXYCHORISMATE LYASE"/>
    <property type="match status" value="1"/>
</dbReference>
<sequence length="296" mass="33355">MQYYNSNTVLYLNGDFVKSETAQIDLYGQSLHYGFAAFEGIRAYNTHNGTRIFKAKKHYNRLKQSCDLVSIPFPWDIDDLIKQTYKLLEMNNMKDAYIRPLVYSDSNMSLIAPEKANIMICAWDWAAYFGDKQLKCCISSYQRPNPKSTHMEAKISGHYVNSILATTEAKKRGFDEAILLDMNENIAEAPGANIFVEKGGKLFTPPLGHILPGITRATVIQLCKKLDLECVEKELTVADLKAADSAFFCGTAAEIVGLKSVDDTVFPLKWTESIGATIQRTYKCLVLEKQNYEVII</sequence>
<evidence type="ECO:0000256" key="7">
    <source>
        <dbReference type="ARBA" id="ARBA00022679"/>
    </source>
</evidence>
<gene>
    <name evidence="12" type="primary">ilvE</name>
    <name evidence="13" type="ORF">CLV32_2194</name>
</gene>
<dbReference type="GO" id="GO:0009097">
    <property type="term" value="P:isoleucine biosynthetic process"/>
    <property type="evidence" value="ECO:0007669"/>
    <property type="project" value="UniProtKB-UniPathway"/>
</dbReference>
<dbReference type="GO" id="GO:0009099">
    <property type="term" value="P:L-valine biosynthetic process"/>
    <property type="evidence" value="ECO:0007669"/>
    <property type="project" value="UniProtKB-UniPathway"/>
</dbReference>
<dbReference type="InterPro" id="IPR050571">
    <property type="entry name" value="Class-IV_PLP-Dep_Aminotrnsfr"/>
</dbReference>
<evidence type="ECO:0000256" key="4">
    <source>
        <dbReference type="ARBA" id="ARBA00005072"/>
    </source>
</evidence>
<evidence type="ECO:0000256" key="12">
    <source>
        <dbReference type="RuleBase" id="RU364094"/>
    </source>
</evidence>
<dbReference type="Gene3D" id="3.30.470.10">
    <property type="match status" value="1"/>
</dbReference>
<keyword evidence="8 12" id="KW-0663">Pyridoxal phosphate</keyword>
<comment type="catalytic activity">
    <reaction evidence="11 12">
        <text>L-leucine + 2-oxoglutarate = 4-methyl-2-oxopentanoate + L-glutamate</text>
        <dbReference type="Rhea" id="RHEA:18321"/>
        <dbReference type="ChEBI" id="CHEBI:16810"/>
        <dbReference type="ChEBI" id="CHEBI:17865"/>
        <dbReference type="ChEBI" id="CHEBI:29985"/>
        <dbReference type="ChEBI" id="CHEBI:57427"/>
        <dbReference type="EC" id="2.6.1.42"/>
    </reaction>
</comment>
<evidence type="ECO:0000256" key="3">
    <source>
        <dbReference type="ARBA" id="ARBA00004931"/>
    </source>
</evidence>
<dbReference type="InterPro" id="IPR043131">
    <property type="entry name" value="BCAT-like_N"/>
</dbReference>
<dbReference type="Pfam" id="PF01063">
    <property type="entry name" value="Aminotran_4"/>
    <property type="match status" value="1"/>
</dbReference>
<comment type="pathway">
    <text evidence="4 12">Amino-acid biosynthesis; L-leucine biosynthesis; L-leucine from 3-methyl-2-oxobutanoate: step 4/4.</text>
</comment>
<evidence type="ECO:0000256" key="10">
    <source>
        <dbReference type="ARBA" id="ARBA00048798"/>
    </source>
</evidence>
<dbReference type="GO" id="GO:0009098">
    <property type="term" value="P:L-leucine biosynthetic process"/>
    <property type="evidence" value="ECO:0007669"/>
    <property type="project" value="UniProtKB-UniPathway"/>
</dbReference>
<evidence type="ECO:0000256" key="5">
    <source>
        <dbReference type="ARBA" id="ARBA00009320"/>
    </source>
</evidence>
<dbReference type="GO" id="GO:0052656">
    <property type="term" value="F:L-isoleucine-2-oxoglutarate transaminase activity"/>
    <property type="evidence" value="ECO:0007669"/>
    <property type="project" value="RHEA"/>
</dbReference>
<organism evidence="13 14">
    <name type="scientific">Pedobacter duraquae</name>
    <dbReference type="NCBI Taxonomy" id="425511"/>
    <lineage>
        <taxon>Bacteria</taxon>
        <taxon>Pseudomonadati</taxon>
        <taxon>Bacteroidota</taxon>
        <taxon>Sphingobacteriia</taxon>
        <taxon>Sphingobacteriales</taxon>
        <taxon>Sphingobacteriaceae</taxon>
        <taxon>Pedobacter</taxon>
    </lineage>
</organism>
<comment type="similarity">
    <text evidence="5 12">Belongs to the class-IV pyridoxal-phosphate-dependent aminotransferase family.</text>
</comment>
<dbReference type="RefSeq" id="WP_133555199.1">
    <property type="nucleotide sequence ID" value="NZ_SNWM01000002.1"/>
</dbReference>
<comment type="catalytic activity">
    <reaction evidence="10 12">
        <text>L-isoleucine + 2-oxoglutarate = (S)-3-methyl-2-oxopentanoate + L-glutamate</text>
        <dbReference type="Rhea" id="RHEA:24801"/>
        <dbReference type="ChEBI" id="CHEBI:16810"/>
        <dbReference type="ChEBI" id="CHEBI:29985"/>
        <dbReference type="ChEBI" id="CHEBI:35146"/>
        <dbReference type="ChEBI" id="CHEBI:58045"/>
        <dbReference type="EC" id="2.6.1.42"/>
    </reaction>
</comment>
<evidence type="ECO:0000256" key="1">
    <source>
        <dbReference type="ARBA" id="ARBA00001933"/>
    </source>
</evidence>
<dbReference type="EC" id="2.6.1.42" evidence="12"/>
<dbReference type="AlphaFoldDB" id="A0A4R6IMM5"/>
<evidence type="ECO:0000256" key="11">
    <source>
        <dbReference type="ARBA" id="ARBA00049229"/>
    </source>
</evidence>
<accession>A0A4R6IMM5</accession>
<dbReference type="GO" id="GO:0052655">
    <property type="term" value="F:L-valine-2-oxoglutarate transaminase activity"/>
    <property type="evidence" value="ECO:0007669"/>
    <property type="project" value="RHEA"/>
</dbReference>
<dbReference type="PANTHER" id="PTHR42743">
    <property type="entry name" value="AMINO-ACID AMINOTRANSFERASE"/>
    <property type="match status" value="1"/>
</dbReference>
<evidence type="ECO:0000256" key="2">
    <source>
        <dbReference type="ARBA" id="ARBA00004824"/>
    </source>
</evidence>
<keyword evidence="7 12" id="KW-0808">Transferase</keyword>
<dbReference type="NCBIfam" id="TIGR01122">
    <property type="entry name" value="ilvE_I"/>
    <property type="match status" value="1"/>
</dbReference>
<dbReference type="InterPro" id="IPR043132">
    <property type="entry name" value="BCAT-like_C"/>
</dbReference>
<protein>
    <recommendedName>
        <fullName evidence="12">Branched-chain-amino-acid aminotransferase</fullName>
        <shortName evidence="12">BCAT</shortName>
        <ecNumber evidence="12">2.6.1.42</ecNumber>
    </recommendedName>
</protein>
<comment type="pathway">
    <text evidence="3 12">Amino-acid biosynthesis; L-valine biosynthesis; L-valine from pyruvate: step 4/4.</text>
</comment>
<dbReference type="OrthoDB" id="9804984at2"/>
<dbReference type="FunFam" id="3.20.10.10:FF:000002">
    <property type="entry name" value="D-alanine aminotransferase"/>
    <property type="match status" value="1"/>
</dbReference>
<comment type="pathway">
    <text evidence="2 12">Amino-acid biosynthesis; L-isoleucine biosynthesis; L-isoleucine from 2-oxobutanoate: step 4/4.</text>
</comment>
<comment type="catalytic activity">
    <reaction evidence="9 12">
        <text>L-valine + 2-oxoglutarate = 3-methyl-2-oxobutanoate + L-glutamate</text>
        <dbReference type="Rhea" id="RHEA:24813"/>
        <dbReference type="ChEBI" id="CHEBI:11851"/>
        <dbReference type="ChEBI" id="CHEBI:16810"/>
        <dbReference type="ChEBI" id="CHEBI:29985"/>
        <dbReference type="ChEBI" id="CHEBI:57762"/>
        <dbReference type="EC" id="2.6.1.42"/>
    </reaction>
</comment>
<name>A0A4R6IMM5_9SPHI</name>
<evidence type="ECO:0000313" key="13">
    <source>
        <dbReference type="EMBL" id="TDO23205.1"/>
    </source>
</evidence>
<dbReference type="SUPFAM" id="SSF56752">
    <property type="entry name" value="D-aminoacid aminotransferase-like PLP-dependent enzymes"/>
    <property type="match status" value="1"/>
</dbReference>